<protein>
    <submittedName>
        <fullName evidence="2">Mg-chelatase subunit ChlD</fullName>
    </submittedName>
</protein>
<evidence type="ECO:0000259" key="1">
    <source>
        <dbReference type="SMART" id="SM00327"/>
    </source>
</evidence>
<dbReference type="EMBL" id="JACHLK010000001">
    <property type="protein sequence ID" value="MBB6557980.1"/>
    <property type="molecule type" value="Genomic_DNA"/>
</dbReference>
<dbReference type="Proteomes" id="UP000575083">
    <property type="component" value="Unassembled WGS sequence"/>
</dbReference>
<dbReference type="Gene3D" id="3.40.50.410">
    <property type="entry name" value="von Willebrand factor, type A domain"/>
    <property type="match status" value="1"/>
</dbReference>
<dbReference type="InterPro" id="IPR008912">
    <property type="entry name" value="Uncharacterised_CoxE"/>
</dbReference>
<dbReference type="InterPro" id="IPR050458">
    <property type="entry name" value="LolB"/>
</dbReference>
<dbReference type="Pfam" id="PF05762">
    <property type="entry name" value="VWA_CoxE"/>
    <property type="match status" value="1"/>
</dbReference>
<comment type="caution">
    <text evidence="2">The sequence shown here is derived from an EMBL/GenBank/DDBJ whole genome shotgun (WGS) entry which is preliminary data.</text>
</comment>
<gene>
    <name evidence="2" type="ORF">HNP48_000644</name>
</gene>
<dbReference type="AlphaFoldDB" id="A0A7X0P9U9"/>
<dbReference type="SMART" id="SM00327">
    <property type="entry name" value="VWA"/>
    <property type="match status" value="1"/>
</dbReference>
<dbReference type="PANTHER" id="PTHR30634:SF16">
    <property type="entry name" value="OUTER-MEMBRANE LIPOPROTEIN LOLB"/>
    <property type="match status" value="1"/>
</dbReference>
<accession>A0A7X0P9U9</accession>
<dbReference type="PANTHER" id="PTHR30634">
    <property type="entry name" value="OUTER MEMBRANE LOLAB LIPOPROTEIN INSERTION APPARATUS"/>
    <property type="match status" value="1"/>
</dbReference>
<reference evidence="2 3" key="1">
    <citation type="submission" date="2020-08" db="EMBL/GenBank/DDBJ databases">
        <title>Functional genomics of gut bacteria from endangered species of beetles.</title>
        <authorList>
            <person name="Carlos-Shanley C."/>
        </authorList>
    </citation>
    <scope>NUCLEOTIDE SEQUENCE [LARGE SCALE GENOMIC DNA]</scope>
    <source>
        <strain evidence="2 3">S00198</strain>
    </source>
</reference>
<name>A0A7X0P9U9_9BURK</name>
<evidence type="ECO:0000313" key="2">
    <source>
        <dbReference type="EMBL" id="MBB6557980.1"/>
    </source>
</evidence>
<proteinExistence type="predicted"/>
<dbReference type="RefSeq" id="WP_184855388.1">
    <property type="nucleotide sequence ID" value="NZ_JACHLK010000001.1"/>
</dbReference>
<evidence type="ECO:0000313" key="3">
    <source>
        <dbReference type="Proteomes" id="UP000575083"/>
    </source>
</evidence>
<feature type="domain" description="VWFA" evidence="1">
    <location>
        <begin position="221"/>
        <end position="380"/>
    </location>
</feature>
<organism evidence="2 3">
    <name type="scientific">Acidovorax soli</name>
    <dbReference type="NCBI Taxonomy" id="592050"/>
    <lineage>
        <taxon>Bacteria</taxon>
        <taxon>Pseudomonadati</taxon>
        <taxon>Pseudomonadota</taxon>
        <taxon>Betaproteobacteria</taxon>
        <taxon>Burkholderiales</taxon>
        <taxon>Comamonadaceae</taxon>
        <taxon>Acidovorax</taxon>
    </lineage>
</organism>
<keyword evidence="3" id="KW-1185">Reference proteome</keyword>
<dbReference type="InterPro" id="IPR036465">
    <property type="entry name" value="vWFA_dom_sf"/>
</dbReference>
<dbReference type="SUPFAM" id="SSF53300">
    <property type="entry name" value="vWA-like"/>
    <property type="match status" value="1"/>
</dbReference>
<dbReference type="InterPro" id="IPR002035">
    <property type="entry name" value="VWF_A"/>
</dbReference>
<sequence>MPSPEFDDTRPDEALRRWRLILGRYAAQPLSHAQFDAGDWKLDQALEYLYGREYDGRGLARPAGGGAGSLDPSQLRAIDWLNRSRELFPQDVFERMQTQAIDRYQLTDLLKDPAVLRSMDPTPGLAKALLGMRGRLSVGMRDAVREVIQKTVDEITRRLKNDFVNALVGRRNRQRRSLLKNAQNFDARATIAANLKHYSAERRQLVIERPLFNARVKRNLPWDVVLCVDQSGSMMDSVIYSAVIAGIMSSLPAVRVKLVVFDTSVVDLTHLAHDPVEVLLTVQLGGGTDIGRAVHYCESLIANPQRTVFTLISDFEEGAAPGPLLSAVARMAEARVKLLGLAALDEGANPVYDRQMAQRLANKGMHVAALTPTHFAQWLAEVME</sequence>